<proteinExistence type="predicted"/>
<dbReference type="Proteomes" id="UP001153331">
    <property type="component" value="Unassembled WGS sequence"/>
</dbReference>
<protein>
    <submittedName>
        <fullName evidence="1">Uncharacterized protein</fullName>
    </submittedName>
</protein>
<name>A0ACC2IUT4_9PLEO</name>
<comment type="caution">
    <text evidence="1">The sequence shown here is derived from an EMBL/GenBank/DDBJ whole genome shotgun (WGS) entry which is preliminary data.</text>
</comment>
<reference evidence="1" key="1">
    <citation type="submission" date="2022-11" db="EMBL/GenBank/DDBJ databases">
        <title>Genome Sequence of Boeremia exigua.</title>
        <authorList>
            <person name="Buettner E."/>
        </authorList>
    </citation>
    <scope>NUCLEOTIDE SEQUENCE</scope>
    <source>
        <strain evidence="1">CU02</strain>
    </source>
</reference>
<dbReference type="EMBL" id="JAPHNI010000008">
    <property type="protein sequence ID" value="KAJ8118839.1"/>
    <property type="molecule type" value="Genomic_DNA"/>
</dbReference>
<keyword evidence="2" id="KW-1185">Reference proteome</keyword>
<gene>
    <name evidence="1" type="ORF">OPT61_g242</name>
</gene>
<evidence type="ECO:0000313" key="2">
    <source>
        <dbReference type="Proteomes" id="UP001153331"/>
    </source>
</evidence>
<organism evidence="1 2">
    <name type="scientific">Boeremia exigua</name>
    <dbReference type="NCBI Taxonomy" id="749465"/>
    <lineage>
        <taxon>Eukaryota</taxon>
        <taxon>Fungi</taxon>
        <taxon>Dikarya</taxon>
        <taxon>Ascomycota</taxon>
        <taxon>Pezizomycotina</taxon>
        <taxon>Dothideomycetes</taxon>
        <taxon>Pleosporomycetidae</taxon>
        <taxon>Pleosporales</taxon>
        <taxon>Pleosporineae</taxon>
        <taxon>Didymellaceae</taxon>
        <taxon>Boeremia</taxon>
    </lineage>
</organism>
<sequence>MTYRRNGKLQACVKKGKSDKCVYHAAPMTKSAPKVPLQPGRTATSTEDERSSSQSPHMTGRLPVAYLTHLEHTNRRTSFPSFASSAGSESGFTTSTPKSSLGSTSRQSERKRLVEETSQPLVDHVFHPDERRIENEAAFINHSAVLAENELSIGLLPPEPFSPTVSQANIDSGVAVLSLLQDLSSLQKYIDKWFSFAGGVVIIEPMVKIYMDGLWSTWHKILESAKPMDLQAMSAQVWENTSKPLSRLLKRDTTPRVFCANVTGGNLRWEVIGIIASLVSLVAQSLKDGDPVFCSHDAPPVDRAALAASMHNASETCVRFCDDLGLLNDMYLWLLYENSIAYCSLRSRGSYDNWRKTSAFAAALQCANLHQEIVVDDNTPFFIAELRKRLFICAYSNDKTSAAFAGRPPKLNRLYCRLQIPLDLTDAQTMSEGAELQNAISELDDDGWNQVGAVQRSTFARISATNALITEEILEISIGHLTQDDVVRRAADIEARALKSWDDLPAFLRIDISDPWDSQRSPLELMFIIFIRLASLDHHFLLQRTLSKKVHCGSSYPTVNLLSVCSEIFKLVIMMVDNKDYFRDFQIDFIQILCMHGIPAAAVLAVELLHQERDPTSDSAQAYPLHRSDTIQALSIFVSCLGTIRSDSNGYQSCDRGRTFLKKILDLILGPGPAAPKSKQTDLDVMTDPTLGVPLFETGNDTDFMRWLDDVQWDQETWINFT</sequence>
<accession>A0ACC2IUT4</accession>
<evidence type="ECO:0000313" key="1">
    <source>
        <dbReference type="EMBL" id="KAJ8118839.1"/>
    </source>
</evidence>